<accession>A0A4Y7JRB6</accession>
<dbReference type="Proteomes" id="UP000316621">
    <property type="component" value="Chromosome 5"/>
</dbReference>
<dbReference type="AlphaFoldDB" id="A0A4Y7JRB6"/>
<protein>
    <submittedName>
        <fullName evidence="1">Uncharacterized protein</fullName>
    </submittedName>
</protein>
<gene>
    <name evidence="1" type="ORF">C5167_024351</name>
</gene>
<keyword evidence="2" id="KW-1185">Reference proteome</keyword>
<name>A0A4Y7JRB6_PAPSO</name>
<sequence length="83" mass="9046">MVAALGGHGSFEDSDDNNVAVVICDGNNELTLVGDISSQREIRVGPMDVEVKQTKIANQRKWTRKPTTTNALKIFPDSIYLGV</sequence>
<organism evidence="1 2">
    <name type="scientific">Papaver somniferum</name>
    <name type="common">Opium poppy</name>
    <dbReference type="NCBI Taxonomy" id="3469"/>
    <lineage>
        <taxon>Eukaryota</taxon>
        <taxon>Viridiplantae</taxon>
        <taxon>Streptophyta</taxon>
        <taxon>Embryophyta</taxon>
        <taxon>Tracheophyta</taxon>
        <taxon>Spermatophyta</taxon>
        <taxon>Magnoliopsida</taxon>
        <taxon>Ranunculales</taxon>
        <taxon>Papaveraceae</taxon>
        <taxon>Papaveroideae</taxon>
        <taxon>Papaver</taxon>
    </lineage>
</organism>
<dbReference type="Gramene" id="RZC62600">
    <property type="protein sequence ID" value="RZC62600"/>
    <property type="gene ID" value="C5167_024351"/>
</dbReference>
<evidence type="ECO:0000313" key="1">
    <source>
        <dbReference type="EMBL" id="RZC62600.1"/>
    </source>
</evidence>
<reference evidence="1 2" key="1">
    <citation type="journal article" date="2018" name="Science">
        <title>The opium poppy genome and morphinan production.</title>
        <authorList>
            <person name="Guo L."/>
            <person name="Winzer T."/>
            <person name="Yang X."/>
            <person name="Li Y."/>
            <person name="Ning Z."/>
            <person name="He Z."/>
            <person name="Teodor R."/>
            <person name="Lu Y."/>
            <person name="Bowser T.A."/>
            <person name="Graham I.A."/>
            <person name="Ye K."/>
        </authorList>
    </citation>
    <scope>NUCLEOTIDE SEQUENCE [LARGE SCALE GENOMIC DNA]</scope>
    <source>
        <strain evidence="2">cv. HN1</strain>
        <tissue evidence="1">Leaves</tissue>
    </source>
</reference>
<proteinExistence type="predicted"/>
<evidence type="ECO:0000313" key="2">
    <source>
        <dbReference type="Proteomes" id="UP000316621"/>
    </source>
</evidence>
<dbReference type="EMBL" id="CM010719">
    <property type="protein sequence ID" value="RZC62600.1"/>
    <property type="molecule type" value="Genomic_DNA"/>
</dbReference>